<keyword evidence="1" id="KW-0472">Membrane</keyword>
<evidence type="ECO:0000256" key="1">
    <source>
        <dbReference type="SAM" id="Phobius"/>
    </source>
</evidence>
<dbReference type="AlphaFoldDB" id="A0A449H129"/>
<feature type="transmembrane region" description="Helical" evidence="1">
    <location>
        <begin position="45"/>
        <end position="64"/>
    </location>
</feature>
<reference evidence="2" key="1">
    <citation type="submission" date="2019-02" db="EMBL/GenBank/DDBJ databases">
        <authorList>
            <consortium name="Pathogen Informatics"/>
        </authorList>
    </citation>
    <scope>NUCLEOTIDE SEQUENCE</scope>
    <source>
        <strain evidence="2">3012STDY6733949</strain>
    </source>
</reference>
<dbReference type="RefSeq" id="WP_137353274.1">
    <property type="nucleotide sequence ID" value="NZ_CAACYE020000001.1"/>
</dbReference>
<protein>
    <submittedName>
        <fullName evidence="2">Uncharacterized protein</fullName>
    </submittedName>
</protein>
<organism evidence="2">
    <name type="scientific">Nocardia farcinica</name>
    <dbReference type="NCBI Taxonomy" id="37329"/>
    <lineage>
        <taxon>Bacteria</taxon>
        <taxon>Bacillati</taxon>
        <taxon>Actinomycetota</taxon>
        <taxon>Actinomycetes</taxon>
        <taxon>Mycobacteriales</taxon>
        <taxon>Nocardiaceae</taxon>
        <taxon>Nocardia</taxon>
    </lineage>
</organism>
<feature type="transmembrane region" description="Helical" evidence="1">
    <location>
        <begin position="147"/>
        <end position="165"/>
    </location>
</feature>
<feature type="transmembrane region" description="Helical" evidence="1">
    <location>
        <begin position="73"/>
        <end position="92"/>
    </location>
</feature>
<feature type="transmembrane region" description="Helical" evidence="1">
    <location>
        <begin position="98"/>
        <end position="115"/>
    </location>
</feature>
<keyword evidence="1" id="KW-1133">Transmembrane helix</keyword>
<accession>A0A449H129</accession>
<gene>
    <name evidence="2" type="ORF">NCTC1935_02726</name>
</gene>
<feature type="transmembrane region" description="Helical" evidence="1">
    <location>
        <begin position="122"/>
        <end position="141"/>
    </location>
</feature>
<sequence>MNAGADTGLRELLGLHGRSAWYFLAILQATLGLYSVHNFGTVRPLPTLVALVLIAAAGAVVVLVEDEPLPWRATWFVLVAAIAATTLTRLFPRPDREVTPATVFAASYVLAMLVLRGRLGAAWGGVAGLALAVAAADLAGVESVFSAADVPTLTVAAVTVGVAVMRPTQRSLRVLREEATMRAAAEATMAAENAERDRQLAELDEKARPMLERIAAGADLDAAEREQCRLLEAGLRDRLRAPQLVTEELSAAAWQARARGADVVLLDDGGFTGVPATVRDRVIRTAVEELNTVDAAAVTVRVLPPGRRTLATILVDAPTASRRTEIDPTGRITVTA</sequence>
<evidence type="ECO:0000313" key="2">
    <source>
        <dbReference type="EMBL" id="VFA84893.1"/>
    </source>
</evidence>
<keyword evidence="1" id="KW-0812">Transmembrane</keyword>
<name>A0A449H129_NOCFR</name>
<dbReference type="EMBL" id="CAACYE010000005">
    <property type="protein sequence ID" value="VFA84893.1"/>
    <property type="molecule type" value="Genomic_DNA"/>
</dbReference>
<proteinExistence type="predicted"/>
<feature type="transmembrane region" description="Helical" evidence="1">
    <location>
        <begin position="20"/>
        <end position="39"/>
    </location>
</feature>